<evidence type="ECO:0000313" key="3">
    <source>
        <dbReference type="Proteomes" id="UP000049455"/>
    </source>
</evidence>
<feature type="compositionally biased region" description="Basic and acidic residues" evidence="1">
    <location>
        <begin position="7"/>
        <end position="22"/>
    </location>
</feature>
<organism evidence="2 3">
    <name type="scientific">Jannaschia seosinensis</name>
    <dbReference type="NCBI Taxonomy" id="313367"/>
    <lineage>
        <taxon>Bacteria</taxon>
        <taxon>Pseudomonadati</taxon>
        <taxon>Pseudomonadota</taxon>
        <taxon>Alphaproteobacteria</taxon>
        <taxon>Rhodobacterales</taxon>
        <taxon>Roseobacteraceae</taxon>
        <taxon>Jannaschia</taxon>
    </lineage>
</organism>
<accession>A0A0M7B6D9</accession>
<reference evidence="2 3" key="1">
    <citation type="submission" date="2015-09" db="EMBL/GenBank/DDBJ databases">
        <authorList>
            <person name="Jackson K.R."/>
            <person name="Lunt B.L."/>
            <person name="Fisher J.N.B."/>
            <person name="Gardner A.V."/>
            <person name="Bailey M.E."/>
            <person name="Deus L.M."/>
            <person name="Earl A.S."/>
            <person name="Gibby P.D."/>
            <person name="Hartmann K.A."/>
            <person name="Liu J.E."/>
            <person name="Manci A.M."/>
            <person name="Nielsen D.A."/>
            <person name="Solomon M.B."/>
            <person name="Breakwell D.P."/>
            <person name="Burnett S.H."/>
            <person name="Grose J.H."/>
        </authorList>
    </citation>
    <scope>NUCLEOTIDE SEQUENCE [LARGE SCALE GENOMIC DNA]</scope>
    <source>
        <strain evidence="2 3">CECT 7799</strain>
    </source>
</reference>
<protein>
    <submittedName>
        <fullName evidence="2">Uncharacterized protein</fullName>
    </submittedName>
</protein>
<feature type="region of interest" description="Disordered" evidence="1">
    <location>
        <begin position="1"/>
        <end position="22"/>
    </location>
</feature>
<gene>
    <name evidence="2" type="ORF">JSE7799_01052</name>
</gene>
<keyword evidence="3" id="KW-1185">Reference proteome</keyword>
<sequence length="123" mass="14168">MPYTRQDAGDVARPLLEERSDEGRTSAIRLQAVPIAFTVGHPARSHRRQSKNAQILKLLVHGISLSKITEIADVAPRDVYRKLDFIYDRVREFTDRREGDLRGVDWEEYGRRFATDSQTLTLN</sequence>
<dbReference type="Proteomes" id="UP000049455">
    <property type="component" value="Unassembled WGS sequence"/>
</dbReference>
<dbReference type="STRING" id="313367.JSE7799_01052"/>
<evidence type="ECO:0000256" key="1">
    <source>
        <dbReference type="SAM" id="MobiDB-lite"/>
    </source>
</evidence>
<proteinExistence type="predicted"/>
<dbReference type="EMBL" id="CYPR01000057">
    <property type="protein sequence ID" value="CUH34513.1"/>
    <property type="molecule type" value="Genomic_DNA"/>
</dbReference>
<dbReference type="AlphaFoldDB" id="A0A0M7B6D9"/>
<name>A0A0M7B6D9_9RHOB</name>
<evidence type="ECO:0000313" key="2">
    <source>
        <dbReference type="EMBL" id="CUH34513.1"/>
    </source>
</evidence>